<evidence type="ECO:0000313" key="2">
    <source>
        <dbReference type="Proteomes" id="UP000190037"/>
    </source>
</evidence>
<keyword evidence="2" id="KW-1185">Reference proteome</keyword>
<dbReference type="AlphaFoldDB" id="A0A1T3NTA6"/>
<dbReference type="RefSeq" id="WP_078974389.1">
    <property type="nucleotide sequence ID" value="NZ_MWQN01000001.1"/>
</dbReference>
<protein>
    <submittedName>
        <fullName evidence="1">Uncharacterized protein</fullName>
    </submittedName>
</protein>
<reference evidence="1 2" key="1">
    <citation type="submission" date="2017-03" db="EMBL/GenBank/DDBJ databases">
        <title>Draft genome sequence of Streptomyces scabrisporus NF3, endophyte isolated from Amphipterygium adstringens.</title>
        <authorList>
            <person name="Vazquez M."/>
            <person name="Ceapa C.D."/>
            <person name="Rodriguez Luna D."/>
            <person name="Sanchez Esquivel S."/>
        </authorList>
    </citation>
    <scope>NUCLEOTIDE SEQUENCE [LARGE SCALE GENOMIC DNA]</scope>
    <source>
        <strain evidence="1 2">NF3</strain>
    </source>
</reference>
<accession>A0A1T3NTA6</accession>
<name>A0A1T3NTA6_9ACTN</name>
<evidence type="ECO:0000313" key="1">
    <source>
        <dbReference type="EMBL" id="OPC80123.1"/>
    </source>
</evidence>
<dbReference type="OrthoDB" id="4350948at2"/>
<proteinExistence type="predicted"/>
<gene>
    <name evidence="1" type="ORF">B4N89_03410</name>
</gene>
<dbReference type="Proteomes" id="UP000190037">
    <property type="component" value="Unassembled WGS sequence"/>
</dbReference>
<organism evidence="1 2">
    <name type="scientific">Embleya scabrispora</name>
    <dbReference type="NCBI Taxonomy" id="159449"/>
    <lineage>
        <taxon>Bacteria</taxon>
        <taxon>Bacillati</taxon>
        <taxon>Actinomycetota</taxon>
        <taxon>Actinomycetes</taxon>
        <taxon>Kitasatosporales</taxon>
        <taxon>Streptomycetaceae</taxon>
        <taxon>Embleya</taxon>
    </lineage>
</organism>
<dbReference type="EMBL" id="MWQN01000001">
    <property type="protein sequence ID" value="OPC80123.1"/>
    <property type="molecule type" value="Genomic_DNA"/>
</dbReference>
<sequence length="76" mass="8277">MSEQPIPADLIELQRARDAAYEAIARSAGQVSEHELARLWAAAHDAVAALHAHPAMITNADRTHLMTRLRRAAQAA</sequence>
<comment type="caution">
    <text evidence="1">The sequence shown here is derived from an EMBL/GenBank/DDBJ whole genome shotgun (WGS) entry which is preliminary data.</text>
</comment>